<evidence type="ECO:0000313" key="2">
    <source>
        <dbReference type="Proteomes" id="UP000772434"/>
    </source>
</evidence>
<reference evidence="1" key="1">
    <citation type="submission" date="2020-11" db="EMBL/GenBank/DDBJ databases">
        <authorList>
            <consortium name="DOE Joint Genome Institute"/>
            <person name="Ahrendt S."/>
            <person name="Riley R."/>
            <person name="Andreopoulos W."/>
            <person name="Labutti K."/>
            <person name="Pangilinan J."/>
            <person name="Ruiz-Duenas F.J."/>
            <person name="Barrasa J.M."/>
            <person name="Sanchez-Garcia M."/>
            <person name="Camarero S."/>
            <person name="Miyauchi S."/>
            <person name="Serrano A."/>
            <person name="Linde D."/>
            <person name="Babiker R."/>
            <person name="Drula E."/>
            <person name="Ayuso-Fernandez I."/>
            <person name="Pacheco R."/>
            <person name="Padilla G."/>
            <person name="Ferreira P."/>
            <person name="Barriuso J."/>
            <person name="Kellner H."/>
            <person name="Castanera R."/>
            <person name="Alfaro M."/>
            <person name="Ramirez L."/>
            <person name="Pisabarro A.G."/>
            <person name="Kuo A."/>
            <person name="Tritt A."/>
            <person name="Lipzen A."/>
            <person name="He G."/>
            <person name="Yan M."/>
            <person name="Ng V."/>
            <person name="Cullen D."/>
            <person name="Martin F."/>
            <person name="Rosso M.-N."/>
            <person name="Henrissat B."/>
            <person name="Hibbett D."/>
            <person name="Martinez A.T."/>
            <person name="Grigoriev I.V."/>
        </authorList>
    </citation>
    <scope>NUCLEOTIDE SEQUENCE</scope>
    <source>
        <strain evidence="1">AH 40177</strain>
    </source>
</reference>
<organism evidence="1 2">
    <name type="scientific">Rhodocollybia butyracea</name>
    <dbReference type="NCBI Taxonomy" id="206335"/>
    <lineage>
        <taxon>Eukaryota</taxon>
        <taxon>Fungi</taxon>
        <taxon>Dikarya</taxon>
        <taxon>Basidiomycota</taxon>
        <taxon>Agaricomycotina</taxon>
        <taxon>Agaricomycetes</taxon>
        <taxon>Agaricomycetidae</taxon>
        <taxon>Agaricales</taxon>
        <taxon>Marasmiineae</taxon>
        <taxon>Omphalotaceae</taxon>
        <taxon>Rhodocollybia</taxon>
    </lineage>
</organism>
<dbReference type="SUPFAM" id="SSF52047">
    <property type="entry name" value="RNI-like"/>
    <property type="match status" value="1"/>
</dbReference>
<accession>A0A9P5U3Q9</accession>
<dbReference type="OrthoDB" id="2961601at2759"/>
<evidence type="ECO:0000313" key="1">
    <source>
        <dbReference type="EMBL" id="KAF9063978.1"/>
    </source>
</evidence>
<gene>
    <name evidence="1" type="ORF">BDP27DRAFT_1334317</name>
</gene>
<dbReference type="AlphaFoldDB" id="A0A9P5U3Q9"/>
<proteinExistence type="predicted"/>
<keyword evidence="2" id="KW-1185">Reference proteome</keyword>
<dbReference type="Proteomes" id="UP000772434">
    <property type="component" value="Unassembled WGS sequence"/>
</dbReference>
<dbReference type="InterPro" id="IPR032675">
    <property type="entry name" value="LRR_dom_sf"/>
</dbReference>
<dbReference type="Gene3D" id="3.80.10.10">
    <property type="entry name" value="Ribonuclease Inhibitor"/>
    <property type="match status" value="1"/>
</dbReference>
<evidence type="ECO:0008006" key="3">
    <source>
        <dbReference type="Google" id="ProtNLM"/>
    </source>
</evidence>
<protein>
    <recommendedName>
        <fullName evidence="3">F-box domain-containing protein</fullName>
    </recommendedName>
</protein>
<comment type="caution">
    <text evidence="1">The sequence shown here is derived from an EMBL/GenBank/DDBJ whole genome shotgun (WGS) entry which is preliminary data.</text>
</comment>
<sequence>MLKSSQLEGESYSKAVTTSSKAQLETVISSSDEFQWSEIVEGFTRDITAGVFDCEPTLNRLREGDLPKSSTEISETLELIKDAEAQLSKLDECVGQIQKNQDEREMCFEHTPGLAPSVHPPEDGAARATVQYDSLEQSCSKFIDAGDELKRFIKVMTAFISSPVRHLPEDVLLEIFKAYIASGEIKLRYHSQSWPYSLALIPERGLIHCPTLRLSQICSLWRRIVLSRPILWQSLAVQLEAFVDDGYFEMLSHHLLHSASLPLTLFIKSTPIDSYGMMMTTTYGSEYSIPKQAFNLLLDNSSRWKEVVLELGSETNILLSLGLIRGAEFSNMKHLDLRYQISEEVFIQMLIRMPNLHTLVGATFDWENFSQCDLSQLIELRSAGFYGTSLGLFLSRMPGLKECYLERFRFQPIGTLLQGDCHSNLSTLSLNLDGFDYKPGGWKNTCMPHLKTLDLLAHDGTRGRWLEHNSIIIADLSSMVLLSRATLQRLKLQGVPSQDAIAFIESHPSIADLTISGGFRKDNYWEKYGALFACLTVTEKEQTIDSIRLQVIGLNISSLTLELEVEEVTPESAFVEDVCNLVESRVSLIPDSSNIARLEFVKLQPPRSQDYTVRRTFWAIHTRLAPFREFGLALVLILPEVRI</sequence>
<dbReference type="EMBL" id="JADNRY010000134">
    <property type="protein sequence ID" value="KAF9063978.1"/>
    <property type="molecule type" value="Genomic_DNA"/>
</dbReference>
<name>A0A9P5U3Q9_9AGAR</name>